<evidence type="ECO:0000313" key="4">
    <source>
        <dbReference type="Proteomes" id="UP000178227"/>
    </source>
</evidence>
<dbReference type="EMBL" id="MGKI01000014">
    <property type="protein sequence ID" value="OGN22173.1"/>
    <property type="molecule type" value="Genomic_DNA"/>
</dbReference>
<dbReference type="AlphaFoldDB" id="A0A1F8GA21"/>
<evidence type="ECO:0000256" key="1">
    <source>
        <dbReference type="ARBA" id="ARBA00022679"/>
    </source>
</evidence>
<gene>
    <name evidence="3" type="ORF">A2918_03370</name>
</gene>
<dbReference type="Pfam" id="PF00534">
    <property type="entry name" value="Glycos_transf_1"/>
    <property type="match status" value="1"/>
</dbReference>
<dbReference type="Proteomes" id="UP000178227">
    <property type="component" value="Unassembled WGS sequence"/>
</dbReference>
<comment type="caution">
    <text evidence="3">The sequence shown here is derived from an EMBL/GenBank/DDBJ whole genome shotgun (WGS) entry which is preliminary data.</text>
</comment>
<sequence length="349" mass="40231">MKILYISRTRVGSSLNVVYIKGLKENGVRVESFRVASGGVRGYLEALSFFRKNKSDTDYVFIGFDSPLLVIFMRPFCNKKIIYVAFRSLYEGLIVSRELASPFSKKAIYYWLLDFAAVHFANLTVVESYNQAEYFKKLFKVSKNKIFRSWIGVDEDKFFYDPIINKPDKFTVLFRGALQPETGAEYVVRAAELLKGEDVRFIMHVGGQLVGKLKVLIEELRPNNIEYFFDFLPTEELRILMGKCHVSLGQLSDHERLQRTIPHKAYESLAMKLPYLTAANTGILELLKDGETCITCKPADFRSLANKILWVKNNYSISERVAENGYRLYQSYLKSHILAKNLLDRVKQL</sequence>
<evidence type="ECO:0000259" key="2">
    <source>
        <dbReference type="Pfam" id="PF00534"/>
    </source>
</evidence>
<reference evidence="3 4" key="1">
    <citation type="journal article" date="2016" name="Nat. Commun.">
        <title>Thousands of microbial genomes shed light on interconnected biogeochemical processes in an aquifer system.</title>
        <authorList>
            <person name="Anantharaman K."/>
            <person name="Brown C.T."/>
            <person name="Hug L.A."/>
            <person name="Sharon I."/>
            <person name="Castelle C.J."/>
            <person name="Probst A.J."/>
            <person name="Thomas B.C."/>
            <person name="Singh A."/>
            <person name="Wilkins M.J."/>
            <person name="Karaoz U."/>
            <person name="Brodie E.L."/>
            <person name="Williams K.H."/>
            <person name="Hubbard S.S."/>
            <person name="Banfield J.F."/>
        </authorList>
    </citation>
    <scope>NUCLEOTIDE SEQUENCE [LARGE SCALE GENOMIC DNA]</scope>
</reference>
<protein>
    <recommendedName>
        <fullName evidence="2">Glycosyl transferase family 1 domain-containing protein</fullName>
    </recommendedName>
</protein>
<dbReference type="InterPro" id="IPR001296">
    <property type="entry name" value="Glyco_trans_1"/>
</dbReference>
<dbReference type="STRING" id="1802694.A2918_03370"/>
<accession>A0A1F8GA21</accession>
<dbReference type="PANTHER" id="PTHR46401">
    <property type="entry name" value="GLYCOSYLTRANSFERASE WBBK-RELATED"/>
    <property type="match status" value="1"/>
</dbReference>
<evidence type="ECO:0000313" key="3">
    <source>
        <dbReference type="EMBL" id="OGN22173.1"/>
    </source>
</evidence>
<feature type="domain" description="Glycosyl transferase family 1" evidence="2">
    <location>
        <begin position="165"/>
        <end position="327"/>
    </location>
</feature>
<dbReference type="Gene3D" id="3.40.50.2000">
    <property type="entry name" value="Glycogen Phosphorylase B"/>
    <property type="match status" value="1"/>
</dbReference>
<dbReference type="GO" id="GO:0009103">
    <property type="term" value="P:lipopolysaccharide biosynthetic process"/>
    <property type="evidence" value="ECO:0007669"/>
    <property type="project" value="TreeGrafter"/>
</dbReference>
<name>A0A1F8GA21_9BACT</name>
<keyword evidence="1" id="KW-0808">Transferase</keyword>
<organism evidence="3 4">
    <name type="scientific">Candidatus Yanofskybacteria bacterium RIFCSPLOWO2_01_FULL_42_49</name>
    <dbReference type="NCBI Taxonomy" id="1802694"/>
    <lineage>
        <taxon>Bacteria</taxon>
        <taxon>Candidatus Yanofskyibacteriota</taxon>
    </lineage>
</organism>
<dbReference type="GO" id="GO:0016757">
    <property type="term" value="F:glycosyltransferase activity"/>
    <property type="evidence" value="ECO:0007669"/>
    <property type="project" value="InterPro"/>
</dbReference>
<proteinExistence type="predicted"/>
<dbReference type="PANTHER" id="PTHR46401:SF2">
    <property type="entry name" value="GLYCOSYLTRANSFERASE WBBK-RELATED"/>
    <property type="match status" value="1"/>
</dbReference>
<dbReference type="SUPFAM" id="SSF53756">
    <property type="entry name" value="UDP-Glycosyltransferase/glycogen phosphorylase"/>
    <property type="match status" value="1"/>
</dbReference>